<dbReference type="AlphaFoldDB" id="A0A448WJJ2"/>
<organism evidence="2 3">
    <name type="scientific">Protopolystoma xenopodis</name>
    <dbReference type="NCBI Taxonomy" id="117903"/>
    <lineage>
        <taxon>Eukaryota</taxon>
        <taxon>Metazoa</taxon>
        <taxon>Spiralia</taxon>
        <taxon>Lophotrochozoa</taxon>
        <taxon>Platyhelminthes</taxon>
        <taxon>Monogenea</taxon>
        <taxon>Polyopisthocotylea</taxon>
        <taxon>Polystomatidea</taxon>
        <taxon>Polystomatidae</taxon>
        <taxon>Protopolystoma</taxon>
    </lineage>
</organism>
<evidence type="ECO:0000256" key="1">
    <source>
        <dbReference type="SAM" id="Phobius"/>
    </source>
</evidence>
<evidence type="ECO:0000313" key="3">
    <source>
        <dbReference type="Proteomes" id="UP000784294"/>
    </source>
</evidence>
<dbReference type="EMBL" id="CAAALY010017340">
    <property type="protein sequence ID" value="VEL13291.1"/>
    <property type="molecule type" value="Genomic_DNA"/>
</dbReference>
<sequence length="270" mass="31163">MKVHEEEIRRPITLEDYRHTGAVLLSPFSPETMEDVCRLRQPERRIKAKRLQYNGNQLSSSSESSLRSSSSCAFIRNEILSNNARAQYLLVLPFDAKSLQQGPSITLYTALGWFKVNVTNLFMSFASGQAQFNNAVANVDSKVQKLINLNDFFSPIDSFWDTALNQLTKPDEGLLTKFDAFEAKLGSVYEVVGPVFTAVCYFFLTIELTLFLACLLHLIWFCYTDMKWENICKFCLVLANFPLSPRLKIYFISDVMKKRLFEKHQRNRKY</sequence>
<keyword evidence="1" id="KW-1133">Transmembrane helix</keyword>
<keyword evidence="1" id="KW-0472">Membrane</keyword>
<keyword evidence="1" id="KW-0812">Transmembrane</keyword>
<comment type="caution">
    <text evidence="2">The sequence shown here is derived from an EMBL/GenBank/DDBJ whole genome shotgun (WGS) entry which is preliminary data.</text>
</comment>
<dbReference type="Proteomes" id="UP000784294">
    <property type="component" value="Unassembled WGS sequence"/>
</dbReference>
<proteinExistence type="predicted"/>
<evidence type="ECO:0000313" key="2">
    <source>
        <dbReference type="EMBL" id="VEL13291.1"/>
    </source>
</evidence>
<feature type="transmembrane region" description="Helical" evidence="1">
    <location>
        <begin position="201"/>
        <end position="223"/>
    </location>
</feature>
<accession>A0A448WJJ2</accession>
<protein>
    <submittedName>
        <fullName evidence="2">Uncharacterized protein</fullName>
    </submittedName>
</protein>
<reference evidence="2" key="1">
    <citation type="submission" date="2018-11" db="EMBL/GenBank/DDBJ databases">
        <authorList>
            <consortium name="Pathogen Informatics"/>
        </authorList>
    </citation>
    <scope>NUCLEOTIDE SEQUENCE</scope>
</reference>
<keyword evidence="3" id="KW-1185">Reference proteome</keyword>
<name>A0A448WJJ2_9PLAT</name>
<gene>
    <name evidence="2" type="ORF">PXEA_LOCUS6731</name>
</gene>